<name>A0A0F9IT12_9ZZZZ</name>
<dbReference type="Gene3D" id="3.90.550.10">
    <property type="entry name" value="Spore Coat Polysaccharide Biosynthesis Protein SpsA, Chain A"/>
    <property type="match status" value="1"/>
</dbReference>
<accession>A0A0F9IT12</accession>
<dbReference type="AlphaFoldDB" id="A0A0F9IT12"/>
<comment type="caution">
    <text evidence="1">The sequence shown here is derived from an EMBL/GenBank/DDBJ whole genome shotgun (WGS) entry which is preliminary data.</text>
</comment>
<dbReference type="EMBL" id="LAZR01018299">
    <property type="protein sequence ID" value="KKL96915.1"/>
    <property type="molecule type" value="Genomic_DNA"/>
</dbReference>
<evidence type="ECO:0008006" key="2">
    <source>
        <dbReference type="Google" id="ProtNLM"/>
    </source>
</evidence>
<dbReference type="GO" id="GO:0008781">
    <property type="term" value="F:N-acylneuraminate cytidylyltransferase activity"/>
    <property type="evidence" value="ECO:0007669"/>
    <property type="project" value="TreeGrafter"/>
</dbReference>
<dbReference type="InterPro" id="IPR050793">
    <property type="entry name" value="CMP-NeuNAc_synthase"/>
</dbReference>
<gene>
    <name evidence="1" type="ORF">LCGC14_1839660</name>
</gene>
<dbReference type="CDD" id="cd02513">
    <property type="entry name" value="CMP-NeuAc_Synthase"/>
    <property type="match status" value="1"/>
</dbReference>
<sequence length="236" mass="26939">MNKIIGLIPARAGSKRIKNKNIKLLNGKPLIAYTIKAASKSILIDATIVSTNSVKIAMLSKKYCSAKIPFMRPTKYAQDNSSDISVMKHCIDEINLHSSDLIVYLRPTTPFKTAFLIDHCIRLLANSPQFTCIRTISKITGNNHPYWMFKKNEDKLEPFITGIDMQQYHQSQLLPECFKVNGVVDVFKVSEVLKGNQYGNKIGYVEITERYRDIDIDTEEDLLFCEYLLKNNLIKI</sequence>
<dbReference type="SUPFAM" id="SSF53448">
    <property type="entry name" value="Nucleotide-diphospho-sugar transferases"/>
    <property type="match status" value="1"/>
</dbReference>
<proteinExistence type="predicted"/>
<organism evidence="1">
    <name type="scientific">marine sediment metagenome</name>
    <dbReference type="NCBI Taxonomy" id="412755"/>
    <lineage>
        <taxon>unclassified sequences</taxon>
        <taxon>metagenomes</taxon>
        <taxon>ecological metagenomes</taxon>
    </lineage>
</organism>
<reference evidence="1" key="1">
    <citation type="journal article" date="2015" name="Nature">
        <title>Complex archaea that bridge the gap between prokaryotes and eukaryotes.</title>
        <authorList>
            <person name="Spang A."/>
            <person name="Saw J.H."/>
            <person name="Jorgensen S.L."/>
            <person name="Zaremba-Niedzwiedzka K."/>
            <person name="Martijn J."/>
            <person name="Lind A.E."/>
            <person name="van Eijk R."/>
            <person name="Schleper C."/>
            <person name="Guy L."/>
            <person name="Ettema T.J."/>
        </authorList>
    </citation>
    <scope>NUCLEOTIDE SEQUENCE</scope>
</reference>
<dbReference type="PANTHER" id="PTHR21485:SF6">
    <property type="entry name" value="N-ACYLNEURAMINATE CYTIDYLYLTRANSFERASE-RELATED"/>
    <property type="match status" value="1"/>
</dbReference>
<dbReference type="Pfam" id="PF02348">
    <property type="entry name" value="CTP_transf_3"/>
    <property type="match status" value="1"/>
</dbReference>
<dbReference type="InterPro" id="IPR029044">
    <property type="entry name" value="Nucleotide-diphossugar_trans"/>
</dbReference>
<evidence type="ECO:0000313" key="1">
    <source>
        <dbReference type="EMBL" id="KKL96915.1"/>
    </source>
</evidence>
<dbReference type="PANTHER" id="PTHR21485">
    <property type="entry name" value="HAD SUPERFAMILY MEMBERS CMAS AND KDSC"/>
    <property type="match status" value="1"/>
</dbReference>
<dbReference type="InterPro" id="IPR003329">
    <property type="entry name" value="Cytidylyl_trans"/>
</dbReference>
<protein>
    <recommendedName>
        <fullName evidence="2">N-acylneuraminate cytidylyltransferase</fullName>
    </recommendedName>
</protein>